<dbReference type="InterPro" id="IPR013509">
    <property type="entry name" value="RNR_lsu_N"/>
</dbReference>
<keyword evidence="10" id="KW-1185">Reference proteome</keyword>
<comment type="function">
    <text evidence="6">Provides the precursors necessary for DNA synthesis. Catalyzes the biosynthesis of deoxyribonucleotides from the corresponding ribonucleotides.</text>
</comment>
<evidence type="ECO:0000313" key="9">
    <source>
        <dbReference type="EMBL" id="BAU27382.1"/>
    </source>
</evidence>
<evidence type="ECO:0000256" key="3">
    <source>
        <dbReference type="ARBA" id="ARBA00023002"/>
    </source>
</evidence>
<dbReference type="RefSeq" id="WP_096464671.1">
    <property type="nucleotide sequence ID" value="NZ_QJSZ01000002.1"/>
</dbReference>
<dbReference type="GO" id="GO:0009263">
    <property type="term" value="P:deoxyribonucleotide biosynthetic process"/>
    <property type="evidence" value="ECO:0007669"/>
    <property type="project" value="UniProtKB-KW"/>
</dbReference>
<dbReference type="GO" id="GO:0004748">
    <property type="term" value="F:ribonucleoside-diphosphate reductase activity, thioredoxin disulfide as acceptor"/>
    <property type="evidence" value="ECO:0007669"/>
    <property type="project" value="UniProtKB-EC"/>
</dbReference>
<proteinExistence type="inferred from homology"/>
<comment type="cofactor">
    <cofactor evidence="1">
        <name>adenosylcob(III)alamin</name>
        <dbReference type="ChEBI" id="CHEBI:18408"/>
    </cofactor>
</comment>
<comment type="similarity">
    <text evidence="6">Belongs to the ribonucleoside diphosphate reductase large chain family.</text>
</comment>
<dbReference type="PANTHER" id="PTHR43371:SF1">
    <property type="entry name" value="RIBONUCLEOSIDE-DIPHOSPHATE REDUCTASE"/>
    <property type="match status" value="1"/>
</dbReference>
<evidence type="ECO:0000256" key="6">
    <source>
        <dbReference type="RuleBase" id="RU003410"/>
    </source>
</evidence>
<protein>
    <recommendedName>
        <fullName evidence="6">Ribonucleoside-diphosphate reductase</fullName>
        <ecNumber evidence="6">1.17.4.1</ecNumber>
    </recommendedName>
</protein>
<evidence type="ECO:0000256" key="2">
    <source>
        <dbReference type="ARBA" id="ARBA00022628"/>
    </source>
</evidence>
<sequence length="229" mass="25055">MEAVTESQGKMKLEGLSEKIFLDRYALKDTDPDHIQEGDTVLVLTHDDPKFPKKEVGIVTKRTGSELEVELQNGETVISSAEKALRTLEKTPEEMWDRLAKTIASVETTPEKQQEWQEKFRGLLEDWKLVPGGRIAAGAGANDELTLYNCYVIPSPHDSRGGIMDTLGQMTEIMSRGGGVGINLSSLRPRRAQVKGVNGSSSGSVSWGGLFSHTTGLIEQGGSRRGKTR</sequence>
<name>A0A0U5B6U7_9BACL</name>
<evidence type="ECO:0000256" key="4">
    <source>
        <dbReference type="ARBA" id="ARBA00023116"/>
    </source>
</evidence>
<dbReference type="AlphaFoldDB" id="A0A0U5B6U7"/>
<evidence type="ECO:0000256" key="5">
    <source>
        <dbReference type="ARBA" id="ARBA00023285"/>
    </source>
</evidence>
<dbReference type="GO" id="GO:0005524">
    <property type="term" value="F:ATP binding"/>
    <property type="evidence" value="ECO:0007669"/>
    <property type="project" value="InterPro"/>
</dbReference>
<accession>A0A0U5B6U7</accession>
<evidence type="ECO:0000256" key="1">
    <source>
        <dbReference type="ARBA" id="ARBA00001922"/>
    </source>
</evidence>
<dbReference type="KEGG" id="asoc:CB4_01556"/>
<dbReference type="InterPro" id="IPR050862">
    <property type="entry name" value="RdRp_reductase_class-2"/>
</dbReference>
<dbReference type="InterPro" id="IPR000788">
    <property type="entry name" value="RNR_lg_C"/>
</dbReference>
<organism evidence="9 10">
    <name type="scientific">Aneurinibacillus soli</name>
    <dbReference type="NCBI Taxonomy" id="1500254"/>
    <lineage>
        <taxon>Bacteria</taxon>
        <taxon>Bacillati</taxon>
        <taxon>Bacillota</taxon>
        <taxon>Bacilli</taxon>
        <taxon>Bacillales</taxon>
        <taxon>Paenibacillaceae</taxon>
        <taxon>Aneurinibacillus group</taxon>
        <taxon>Aneurinibacillus</taxon>
    </lineage>
</organism>
<comment type="catalytic activity">
    <reaction evidence="6">
        <text>a 2'-deoxyribonucleoside 5'-diphosphate + [thioredoxin]-disulfide + H2O = a ribonucleoside 5'-diphosphate + [thioredoxin]-dithiol</text>
        <dbReference type="Rhea" id="RHEA:23252"/>
        <dbReference type="Rhea" id="RHEA-COMP:10698"/>
        <dbReference type="Rhea" id="RHEA-COMP:10700"/>
        <dbReference type="ChEBI" id="CHEBI:15377"/>
        <dbReference type="ChEBI" id="CHEBI:29950"/>
        <dbReference type="ChEBI" id="CHEBI:50058"/>
        <dbReference type="ChEBI" id="CHEBI:57930"/>
        <dbReference type="ChEBI" id="CHEBI:73316"/>
        <dbReference type="EC" id="1.17.4.1"/>
    </reaction>
</comment>
<keyword evidence="2" id="KW-0846">Cobalamin</keyword>
<evidence type="ECO:0000313" key="10">
    <source>
        <dbReference type="Proteomes" id="UP000217696"/>
    </source>
</evidence>
<feature type="domain" description="Ribonucleotide reductase large subunit C-terminal" evidence="8">
    <location>
        <begin position="150"/>
        <end position="226"/>
    </location>
</feature>
<gene>
    <name evidence="9" type="primary">nrdZ_1</name>
    <name evidence="9" type="ORF">CB4_01556</name>
</gene>
<reference evidence="9 10" key="1">
    <citation type="submission" date="2015-12" db="EMBL/GenBank/DDBJ databases">
        <title>Genome sequence of Aneurinibacillus soli.</title>
        <authorList>
            <person name="Lee J.S."/>
            <person name="Lee K.C."/>
            <person name="Kim K.K."/>
            <person name="Lee B.W."/>
        </authorList>
    </citation>
    <scope>NUCLEOTIDE SEQUENCE [LARGE SCALE GENOMIC DNA]</scope>
    <source>
        <strain evidence="9 10">CB4</strain>
    </source>
</reference>
<dbReference type="Pfam" id="PF02867">
    <property type="entry name" value="Ribonuc_red_lgC"/>
    <property type="match status" value="1"/>
</dbReference>
<keyword evidence="4 6" id="KW-0215">Deoxyribonucleotide synthesis</keyword>
<dbReference type="GO" id="GO:0031419">
    <property type="term" value="F:cobalamin binding"/>
    <property type="evidence" value="ECO:0007669"/>
    <property type="project" value="UniProtKB-KW"/>
</dbReference>
<dbReference type="OrthoDB" id="9762933at2"/>
<keyword evidence="5" id="KW-0170">Cobalt</keyword>
<dbReference type="Proteomes" id="UP000217696">
    <property type="component" value="Chromosome"/>
</dbReference>
<dbReference type="EC" id="1.17.4.1" evidence="6"/>
<evidence type="ECO:0000259" key="7">
    <source>
        <dbReference type="Pfam" id="PF00317"/>
    </source>
</evidence>
<dbReference type="EMBL" id="AP017312">
    <property type="protein sequence ID" value="BAU27382.1"/>
    <property type="molecule type" value="Genomic_DNA"/>
</dbReference>
<feature type="domain" description="Ribonucleotide reductase large subunit N-terminal" evidence="7">
    <location>
        <begin position="88"/>
        <end position="142"/>
    </location>
</feature>
<dbReference type="SUPFAM" id="SSF51998">
    <property type="entry name" value="PFL-like glycyl radical enzymes"/>
    <property type="match status" value="1"/>
</dbReference>
<evidence type="ECO:0000259" key="8">
    <source>
        <dbReference type="Pfam" id="PF02867"/>
    </source>
</evidence>
<dbReference type="Gene3D" id="3.20.70.20">
    <property type="match status" value="1"/>
</dbReference>
<dbReference type="PANTHER" id="PTHR43371">
    <property type="entry name" value="VITAMIN B12-DEPENDENT RIBONUCLEOTIDE REDUCTASE"/>
    <property type="match status" value="1"/>
</dbReference>
<keyword evidence="3 6" id="KW-0560">Oxidoreductase</keyword>
<dbReference type="Pfam" id="PF00317">
    <property type="entry name" value="Ribonuc_red_lgN"/>
    <property type="match status" value="1"/>
</dbReference>